<sequence>MDYTNDTSGIMDKVLYGLSGDTMLLSDKFRIASFLETTKHTLNKINKPSKTQA</sequence>
<protein>
    <submittedName>
        <fullName evidence="1">Uncharacterized protein</fullName>
    </submittedName>
</protein>
<keyword evidence="2" id="KW-1185">Reference proteome</keyword>
<name>A0ABV8AF85_9FLAO</name>
<accession>A0ABV8AF85</accession>
<evidence type="ECO:0000313" key="1">
    <source>
        <dbReference type="EMBL" id="MFC3876727.1"/>
    </source>
</evidence>
<dbReference type="EMBL" id="JBHSAT010000004">
    <property type="protein sequence ID" value="MFC3876727.1"/>
    <property type="molecule type" value="Genomic_DNA"/>
</dbReference>
<dbReference type="Proteomes" id="UP001595812">
    <property type="component" value="Unassembled WGS sequence"/>
</dbReference>
<gene>
    <name evidence="1" type="ORF">ACFOSX_05730</name>
</gene>
<comment type="caution">
    <text evidence="1">The sequence shown here is derived from an EMBL/GenBank/DDBJ whole genome shotgun (WGS) entry which is preliminary data.</text>
</comment>
<reference evidence="2" key="1">
    <citation type="journal article" date="2019" name="Int. J. Syst. Evol. Microbiol.">
        <title>The Global Catalogue of Microorganisms (GCM) 10K type strain sequencing project: providing services to taxonomists for standard genome sequencing and annotation.</title>
        <authorList>
            <consortium name="The Broad Institute Genomics Platform"/>
            <consortium name="The Broad Institute Genome Sequencing Center for Infectious Disease"/>
            <person name="Wu L."/>
            <person name="Ma J."/>
        </authorList>
    </citation>
    <scope>NUCLEOTIDE SEQUENCE [LARGE SCALE GENOMIC DNA]</scope>
    <source>
        <strain evidence="2">CECT 8979</strain>
    </source>
</reference>
<dbReference type="RefSeq" id="WP_386097905.1">
    <property type="nucleotide sequence ID" value="NZ_JBHSAT010000004.1"/>
</dbReference>
<organism evidence="1 2">
    <name type="scientific">Winogradskyella maritima</name>
    <dbReference type="NCBI Taxonomy" id="1517766"/>
    <lineage>
        <taxon>Bacteria</taxon>
        <taxon>Pseudomonadati</taxon>
        <taxon>Bacteroidota</taxon>
        <taxon>Flavobacteriia</taxon>
        <taxon>Flavobacteriales</taxon>
        <taxon>Flavobacteriaceae</taxon>
        <taxon>Winogradskyella</taxon>
    </lineage>
</organism>
<proteinExistence type="predicted"/>
<evidence type="ECO:0000313" key="2">
    <source>
        <dbReference type="Proteomes" id="UP001595812"/>
    </source>
</evidence>